<dbReference type="Pfam" id="PF01476">
    <property type="entry name" value="LysM"/>
    <property type="match status" value="3"/>
</dbReference>
<evidence type="ECO:0000256" key="2">
    <source>
        <dbReference type="ARBA" id="ARBA00022729"/>
    </source>
</evidence>
<feature type="domain" description="LysM" evidence="6">
    <location>
        <begin position="305"/>
        <end position="351"/>
    </location>
</feature>
<feature type="region of interest" description="Disordered" evidence="4">
    <location>
        <begin position="95"/>
        <end position="127"/>
    </location>
</feature>
<dbReference type="GeneID" id="10026170"/>
<evidence type="ECO:0000256" key="3">
    <source>
        <dbReference type="ARBA" id="ARBA00023026"/>
    </source>
</evidence>
<dbReference type="Proteomes" id="UP000002669">
    <property type="component" value="Unassembled WGS sequence"/>
</dbReference>
<evidence type="ECO:0000313" key="7">
    <source>
        <dbReference type="EMBL" id="EFR03919.1"/>
    </source>
</evidence>
<accession>E4V1K4</accession>
<proteinExistence type="predicted"/>
<dbReference type="HOGENOM" id="CLU_010591_8_1_1"/>
<dbReference type="InterPro" id="IPR052210">
    <property type="entry name" value="LysM1-like"/>
</dbReference>
<dbReference type="InterPro" id="IPR036779">
    <property type="entry name" value="LysM_dom_sf"/>
</dbReference>
<keyword evidence="2 5" id="KW-0732">Signal</keyword>
<feature type="signal peptide" evidence="5">
    <location>
        <begin position="1"/>
        <end position="18"/>
    </location>
</feature>
<feature type="chain" id="PRO_5003189414" evidence="5">
    <location>
        <begin position="19"/>
        <end position="434"/>
    </location>
</feature>
<dbReference type="CDD" id="cd00118">
    <property type="entry name" value="LysM"/>
    <property type="match status" value="4"/>
</dbReference>
<dbReference type="PANTHER" id="PTHR34997">
    <property type="entry name" value="AM15"/>
    <property type="match status" value="1"/>
</dbReference>
<keyword evidence="1" id="KW-0147">Chitin-binding</keyword>
<dbReference type="OMA" id="MWANAYV"/>
<dbReference type="OrthoDB" id="5985073at2759"/>
<dbReference type="STRING" id="535722.E4V1K4"/>
<feature type="domain" description="LysM" evidence="6">
    <location>
        <begin position="385"/>
        <end position="431"/>
    </location>
</feature>
<dbReference type="Gene3D" id="3.10.350.10">
    <property type="entry name" value="LysM domain"/>
    <property type="match status" value="5"/>
</dbReference>
<dbReference type="InParanoid" id="E4V1K4"/>
<dbReference type="PANTHER" id="PTHR34997:SF2">
    <property type="entry name" value="LYSM DOMAIN-CONTAINING PROTEIN-RELATED"/>
    <property type="match status" value="1"/>
</dbReference>
<evidence type="ECO:0000256" key="1">
    <source>
        <dbReference type="ARBA" id="ARBA00022669"/>
    </source>
</evidence>
<evidence type="ECO:0000259" key="6">
    <source>
        <dbReference type="PROSITE" id="PS51782"/>
    </source>
</evidence>
<dbReference type="GO" id="GO:0008061">
    <property type="term" value="F:chitin binding"/>
    <property type="evidence" value="ECO:0007669"/>
    <property type="project" value="UniProtKB-KW"/>
</dbReference>
<name>E4V1K4_ARTGP</name>
<reference evidence="8" key="1">
    <citation type="journal article" date="2012" name="MBio">
        <title>Comparative genome analysis of Trichophyton rubrum and related dermatophytes reveals candidate genes involved in infection.</title>
        <authorList>
            <person name="Martinez D.A."/>
            <person name="Oliver B.G."/>
            <person name="Graeser Y."/>
            <person name="Goldberg J.M."/>
            <person name="Li W."/>
            <person name="Martinez-Rossi N.M."/>
            <person name="Monod M."/>
            <person name="Shelest E."/>
            <person name="Barton R.C."/>
            <person name="Birch E."/>
            <person name="Brakhage A.A."/>
            <person name="Chen Z."/>
            <person name="Gurr S.J."/>
            <person name="Heiman D."/>
            <person name="Heitman J."/>
            <person name="Kosti I."/>
            <person name="Rossi A."/>
            <person name="Saif S."/>
            <person name="Samalova M."/>
            <person name="Saunders C.W."/>
            <person name="Shea T."/>
            <person name="Summerbell R.C."/>
            <person name="Xu J."/>
            <person name="Young S."/>
            <person name="Zeng Q."/>
            <person name="Birren B.W."/>
            <person name="Cuomo C.A."/>
            <person name="White T.C."/>
        </authorList>
    </citation>
    <scope>NUCLEOTIDE SEQUENCE [LARGE SCALE GENOMIC DNA]</scope>
    <source>
        <strain evidence="8">ATCC MYA-4604 / CBS 118893</strain>
    </source>
</reference>
<evidence type="ECO:0000256" key="4">
    <source>
        <dbReference type="SAM" id="MobiDB-lite"/>
    </source>
</evidence>
<evidence type="ECO:0000313" key="8">
    <source>
        <dbReference type="Proteomes" id="UP000002669"/>
    </source>
</evidence>
<feature type="domain" description="LysM" evidence="6">
    <location>
        <begin position="136"/>
        <end position="182"/>
    </location>
</feature>
<feature type="domain" description="LysM" evidence="6">
    <location>
        <begin position="41"/>
        <end position="88"/>
    </location>
</feature>
<protein>
    <submittedName>
        <fullName evidence="7">LysM domain-containing protein</fullName>
    </submittedName>
</protein>
<dbReference type="RefSeq" id="XP_003170927.1">
    <property type="nucleotide sequence ID" value="XM_003170879.1"/>
</dbReference>
<dbReference type="InterPro" id="IPR018392">
    <property type="entry name" value="LysM"/>
</dbReference>
<feature type="compositionally biased region" description="Low complexity" evidence="4">
    <location>
        <begin position="95"/>
        <end position="117"/>
    </location>
</feature>
<keyword evidence="3" id="KW-0843">Virulence</keyword>
<organism evidence="8">
    <name type="scientific">Arthroderma gypseum (strain ATCC MYA-4604 / CBS 118893)</name>
    <name type="common">Microsporum gypseum</name>
    <dbReference type="NCBI Taxonomy" id="535722"/>
    <lineage>
        <taxon>Eukaryota</taxon>
        <taxon>Fungi</taxon>
        <taxon>Dikarya</taxon>
        <taxon>Ascomycota</taxon>
        <taxon>Pezizomycotina</taxon>
        <taxon>Eurotiomycetes</taxon>
        <taxon>Eurotiomycetidae</taxon>
        <taxon>Onygenales</taxon>
        <taxon>Arthrodermataceae</taxon>
        <taxon>Nannizzia</taxon>
    </lineage>
</organism>
<dbReference type="EMBL" id="DS989827">
    <property type="protein sequence ID" value="EFR03919.1"/>
    <property type="molecule type" value="Genomic_DNA"/>
</dbReference>
<gene>
    <name evidence="7" type="ORF">MGYG_06918</name>
</gene>
<keyword evidence="8" id="KW-1185">Reference proteome</keyword>
<dbReference type="PROSITE" id="PS51782">
    <property type="entry name" value="LYSM"/>
    <property type="match status" value="5"/>
</dbReference>
<dbReference type="SUPFAM" id="SSF54106">
    <property type="entry name" value="LysM domain"/>
    <property type="match status" value="4"/>
</dbReference>
<dbReference type="eggNOG" id="KOG2806">
    <property type="taxonomic scope" value="Eukaryota"/>
</dbReference>
<dbReference type="VEuPathDB" id="FungiDB:MGYG_06918"/>
<evidence type="ECO:0000256" key="5">
    <source>
        <dbReference type="SAM" id="SignalP"/>
    </source>
</evidence>
<dbReference type="AlphaFoldDB" id="E4V1K4"/>
<feature type="domain" description="LysM" evidence="6">
    <location>
        <begin position="222"/>
        <end position="268"/>
    </location>
</feature>
<sequence length="434" mass="45846">MALQGLLLLLAGTELVLGGVIAHRGITPVNPHDDKATSFCSWWLDYNEQTPCDQILQTNSITLEQFQRWNPSITGSCNGLTVGRSYCVEAAFEPSPTASPTPTVSQTTSTTAPTRTPGAIETPQPTQPQIADNCNAFYLVKSGDSCAAIAAAHQITSALFLAWNPSVGNDCSGLWADSYACVSIVGYQAPTSSAPQPTPTKPSNGIETPVPTQGRMVDNCEKFHLVQSGEGCSAIASKYGITVAEFVRWNPSAGSDCSGLWANAYACVSVIGWKPTPTPPTTTKPSNGIQTPTPTQPDIVGNCNKFYLTKPGDSCASIASQNGIQLADFLKWNPKAGNNCAGLWANANACVSVIGYTPTPTPTKPGNGIQTPTPIQNGMVTNCKQFHFVEPGQTCSVIQAKYKVSLADVVKWNPAITANCSGMWSKAYLCVGTL</sequence>
<dbReference type="SMART" id="SM00257">
    <property type="entry name" value="LysM"/>
    <property type="match status" value="4"/>
</dbReference>